<dbReference type="AlphaFoldDB" id="R7TC31"/>
<sequence length="103" mass="11935">MEERFFGRGRERHMFGCELGQGFLDFAPCMFYITICCWEDSFSVSFNITRLWVMYKVFDTVGGICQQEIKDAGGFIGSELRTIPLFFQSPDTKGLKSFDLRET</sequence>
<name>R7TC31_CAPTE</name>
<reference evidence="2" key="3">
    <citation type="submission" date="2015-06" db="UniProtKB">
        <authorList>
            <consortium name="EnsemblMetazoa"/>
        </authorList>
    </citation>
    <scope>IDENTIFICATION</scope>
</reference>
<evidence type="ECO:0000313" key="2">
    <source>
        <dbReference type="EnsemblMetazoa" id="CapteP202380"/>
    </source>
</evidence>
<dbReference type="HOGENOM" id="CLU_2266273_0_0_1"/>
<accession>R7TC31</accession>
<gene>
    <name evidence="1" type="ORF">CAPTEDRAFT_202380</name>
</gene>
<dbReference type="EMBL" id="AMQN01013892">
    <property type="status" value="NOT_ANNOTATED_CDS"/>
    <property type="molecule type" value="Genomic_DNA"/>
</dbReference>
<reference evidence="1 3" key="2">
    <citation type="journal article" date="2013" name="Nature">
        <title>Insights into bilaterian evolution from three spiralian genomes.</title>
        <authorList>
            <person name="Simakov O."/>
            <person name="Marletaz F."/>
            <person name="Cho S.J."/>
            <person name="Edsinger-Gonzales E."/>
            <person name="Havlak P."/>
            <person name="Hellsten U."/>
            <person name="Kuo D.H."/>
            <person name="Larsson T."/>
            <person name="Lv J."/>
            <person name="Arendt D."/>
            <person name="Savage R."/>
            <person name="Osoegawa K."/>
            <person name="de Jong P."/>
            <person name="Grimwood J."/>
            <person name="Chapman J.A."/>
            <person name="Shapiro H."/>
            <person name="Aerts A."/>
            <person name="Otillar R.P."/>
            <person name="Terry A.Y."/>
            <person name="Boore J.L."/>
            <person name="Grigoriev I.V."/>
            <person name="Lindberg D.R."/>
            <person name="Seaver E.C."/>
            <person name="Weisblat D.A."/>
            <person name="Putnam N.H."/>
            <person name="Rokhsar D.S."/>
        </authorList>
    </citation>
    <scope>NUCLEOTIDE SEQUENCE</scope>
    <source>
        <strain evidence="1 3">I ESC-2004</strain>
    </source>
</reference>
<keyword evidence="3" id="KW-1185">Reference proteome</keyword>
<reference evidence="3" key="1">
    <citation type="submission" date="2012-12" db="EMBL/GenBank/DDBJ databases">
        <authorList>
            <person name="Hellsten U."/>
            <person name="Grimwood J."/>
            <person name="Chapman J.A."/>
            <person name="Shapiro H."/>
            <person name="Aerts A."/>
            <person name="Otillar R.P."/>
            <person name="Terry A.Y."/>
            <person name="Boore J.L."/>
            <person name="Simakov O."/>
            <person name="Marletaz F."/>
            <person name="Cho S.-J."/>
            <person name="Edsinger-Gonzales E."/>
            <person name="Havlak P."/>
            <person name="Kuo D.-H."/>
            <person name="Larsson T."/>
            <person name="Lv J."/>
            <person name="Arendt D."/>
            <person name="Savage R."/>
            <person name="Osoegawa K."/>
            <person name="de Jong P."/>
            <person name="Lindberg D.R."/>
            <person name="Seaver E.C."/>
            <person name="Weisblat D.A."/>
            <person name="Putnam N.H."/>
            <person name="Grigoriev I.V."/>
            <person name="Rokhsar D.S."/>
        </authorList>
    </citation>
    <scope>NUCLEOTIDE SEQUENCE</scope>
    <source>
        <strain evidence="3">I ESC-2004</strain>
    </source>
</reference>
<dbReference type="EnsemblMetazoa" id="CapteT202380">
    <property type="protein sequence ID" value="CapteP202380"/>
    <property type="gene ID" value="CapteG202380"/>
</dbReference>
<proteinExistence type="predicted"/>
<protein>
    <submittedName>
        <fullName evidence="1 2">Uncharacterized protein</fullName>
    </submittedName>
</protein>
<evidence type="ECO:0000313" key="1">
    <source>
        <dbReference type="EMBL" id="ELT91264.1"/>
    </source>
</evidence>
<organism evidence="1">
    <name type="scientific">Capitella teleta</name>
    <name type="common">Polychaete worm</name>
    <dbReference type="NCBI Taxonomy" id="283909"/>
    <lineage>
        <taxon>Eukaryota</taxon>
        <taxon>Metazoa</taxon>
        <taxon>Spiralia</taxon>
        <taxon>Lophotrochozoa</taxon>
        <taxon>Annelida</taxon>
        <taxon>Polychaeta</taxon>
        <taxon>Sedentaria</taxon>
        <taxon>Scolecida</taxon>
        <taxon>Capitellidae</taxon>
        <taxon>Capitella</taxon>
    </lineage>
</organism>
<dbReference type="EMBL" id="KB310579">
    <property type="protein sequence ID" value="ELT91264.1"/>
    <property type="molecule type" value="Genomic_DNA"/>
</dbReference>
<dbReference type="Proteomes" id="UP000014760">
    <property type="component" value="Unassembled WGS sequence"/>
</dbReference>
<evidence type="ECO:0000313" key="3">
    <source>
        <dbReference type="Proteomes" id="UP000014760"/>
    </source>
</evidence>